<keyword evidence="3" id="KW-0732">Signal</keyword>
<dbReference type="InterPro" id="IPR016092">
    <property type="entry name" value="ATAP"/>
</dbReference>
<protein>
    <submittedName>
        <fullName evidence="5">Iron-sulfur assembly protein</fullName>
    </submittedName>
</protein>
<dbReference type="PROSITE" id="PS51257">
    <property type="entry name" value="PROKAR_LIPOPROTEIN"/>
    <property type="match status" value="1"/>
</dbReference>
<dbReference type="FunCoup" id="D7FJK1">
    <property type="interactions" value="37"/>
</dbReference>
<keyword evidence="2" id="KW-0408">Iron</keyword>
<accession>D7FJK1</accession>
<dbReference type="Pfam" id="PF01521">
    <property type="entry name" value="Fe-S_biosyn"/>
    <property type="match status" value="1"/>
</dbReference>
<dbReference type="AlphaFoldDB" id="D7FJK1"/>
<feature type="domain" description="Core" evidence="4">
    <location>
        <begin position="67"/>
        <end position="171"/>
    </location>
</feature>
<proteinExistence type="predicted"/>
<dbReference type="PANTHER" id="PTHR47265">
    <property type="entry name" value="IRON-SULFUR ASSEMBLY PROTEIN ISCA, CHLOROPLASTIC"/>
    <property type="match status" value="1"/>
</dbReference>
<dbReference type="NCBIfam" id="TIGR00049">
    <property type="entry name" value="iron-sulfur cluster assembly accessory protein"/>
    <property type="match status" value="1"/>
</dbReference>
<dbReference type="GO" id="GO:0051539">
    <property type="term" value="F:4 iron, 4 sulfur cluster binding"/>
    <property type="evidence" value="ECO:0007669"/>
    <property type="project" value="UniProtKB-KW"/>
</dbReference>
<dbReference type="Gene3D" id="2.60.300.12">
    <property type="entry name" value="HesB-like domain"/>
    <property type="match status" value="1"/>
</dbReference>
<dbReference type="Proteomes" id="UP000002630">
    <property type="component" value="Unassembled WGS sequence"/>
</dbReference>
<dbReference type="SUPFAM" id="SSF89360">
    <property type="entry name" value="HesB-like domain"/>
    <property type="match status" value="1"/>
</dbReference>
<dbReference type="STRING" id="2880.D7FJK1"/>
<comment type="pathway">
    <text evidence="1">Cofactor biosynthesis; iron-sulfur cluster biosynthesis.</text>
</comment>
<keyword evidence="2" id="KW-0411">Iron-sulfur</keyword>
<feature type="signal peptide" evidence="3">
    <location>
        <begin position="1"/>
        <end position="18"/>
    </location>
</feature>
<dbReference type="eggNOG" id="KOG1120">
    <property type="taxonomic scope" value="Eukaryota"/>
</dbReference>
<dbReference type="InParanoid" id="D7FJK1"/>
<feature type="chain" id="PRO_5003095241" evidence="3">
    <location>
        <begin position="19"/>
        <end position="175"/>
    </location>
</feature>
<evidence type="ECO:0000259" key="4">
    <source>
        <dbReference type="Pfam" id="PF01521"/>
    </source>
</evidence>
<evidence type="ECO:0000256" key="1">
    <source>
        <dbReference type="ARBA" id="ARBA00005151"/>
    </source>
</evidence>
<evidence type="ECO:0000256" key="3">
    <source>
        <dbReference type="SAM" id="SignalP"/>
    </source>
</evidence>
<keyword evidence="2" id="KW-0479">Metal-binding</keyword>
<name>D7FJK1_ECTSI</name>
<reference evidence="5 6" key="1">
    <citation type="journal article" date="2010" name="Nature">
        <title>The Ectocarpus genome and the independent evolution of multicellularity in brown algae.</title>
        <authorList>
            <person name="Cock J.M."/>
            <person name="Sterck L."/>
            <person name="Rouze P."/>
            <person name="Scornet D."/>
            <person name="Allen A.E."/>
            <person name="Amoutzias G."/>
            <person name="Anthouard V."/>
            <person name="Artiguenave F."/>
            <person name="Aury J.M."/>
            <person name="Badger J.H."/>
            <person name="Beszteri B."/>
            <person name="Billiau K."/>
            <person name="Bonnet E."/>
            <person name="Bothwell J.H."/>
            <person name="Bowler C."/>
            <person name="Boyen C."/>
            <person name="Brownlee C."/>
            <person name="Carrano C.J."/>
            <person name="Charrier B."/>
            <person name="Cho G.Y."/>
            <person name="Coelho S.M."/>
            <person name="Collen J."/>
            <person name="Corre E."/>
            <person name="Da Silva C."/>
            <person name="Delage L."/>
            <person name="Delaroque N."/>
            <person name="Dittami S.M."/>
            <person name="Doulbeau S."/>
            <person name="Elias M."/>
            <person name="Farnham G."/>
            <person name="Gachon C.M."/>
            <person name="Gschloessl B."/>
            <person name="Heesch S."/>
            <person name="Jabbari K."/>
            <person name="Jubin C."/>
            <person name="Kawai H."/>
            <person name="Kimura K."/>
            <person name="Kloareg B."/>
            <person name="Kupper F.C."/>
            <person name="Lang D."/>
            <person name="Le Bail A."/>
            <person name="Leblanc C."/>
            <person name="Lerouge P."/>
            <person name="Lohr M."/>
            <person name="Lopez P.J."/>
            <person name="Martens C."/>
            <person name="Maumus F."/>
            <person name="Michel G."/>
            <person name="Miranda-Saavedra D."/>
            <person name="Morales J."/>
            <person name="Moreau H."/>
            <person name="Motomura T."/>
            <person name="Nagasato C."/>
            <person name="Napoli C.A."/>
            <person name="Nelson D.R."/>
            <person name="Nyvall-Collen P."/>
            <person name="Peters A.F."/>
            <person name="Pommier C."/>
            <person name="Potin P."/>
            <person name="Poulain J."/>
            <person name="Quesneville H."/>
            <person name="Read B."/>
            <person name="Rensing S.A."/>
            <person name="Ritter A."/>
            <person name="Rousvoal S."/>
            <person name="Samanta M."/>
            <person name="Samson G."/>
            <person name="Schroeder D.C."/>
            <person name="Segurens B."/>
            <person name="Strittmatter M."/>
            <person name="Tonon T."/>
            <person name="Tregear J.W."/>
            <person name="Valentin K."/>
            <person name="von Dassow P."/>
            <person name="Yamagishi T."/>
            <person name="Van de Peer Y."/>
            <person name="Wincker P."/>
        </authorList>
    </citation>
    <scope>NUCLEOTIDE SEQUENCE [LARGE SCALE GENOMIC DNA]</scope>
    <source>
        <strain evidence="6">Ec32 / CCAP1310/4</strain>
    </source>
</reference>
<dbReference type="InterPro" id="IPR017870">
    <property type="entry name" value="FeS_cluster_insertion_CS"/>
</dbReference>
<dbReference type="PANTHER" id="PTHR47265:SF1">
    <property type="entry name" value="IRON-SULFUR ASSEMBLY PROTEIN ISCA, CHLOROPLASTIC"/>
    <property type="match status" value="1"/>
</dbReference>
<evidence type="ECO:0000313" key="6">
    <source>
        <dbReference type="Proteomes" id="UP000002630"/>
    </source>
</evidence>
<sequence>MRGLTVVAFAMLASMIKGFIVAPTPGSSTGSCRSSRVSGATTIRSHASAALSMSSTGVEDEVMEKIVNIRPKAMDHLQELRRSQGTEGDIFLRMGVRSGGCSGLSYIMDLVKKEEITEDDMVEEYDGFKCVIDPKSVLYLYGLELDFSDALIGGGFQFQNPNAESSCGCGKSFGV</sequence>
<dbReference type="EMBL" id="FN649760">
    <property type="protein sequence ID" value="CBJ29104.1"/>
    <property type="molecule type" value="Genomic_DNA"/>
</dbReference>
<evidence type="ECO:0000256" key="2">
    <source>
        <dbReference type="ARBA" id="ARBA00022485"/>
    </source>
</evidence>
<dbReference type="GO" id="GO:0016226">
    <property type="term" value="P:iron-sulfur cluster assembly"/>
    <property type="evidence" value="ECO:0007669"/>
    <property type="project" value="InterPro"/>
</dbReference>
<organism evidence="5 6">
    <name type="scientific">Ectocarpus siliculosus</name>
    <name type="common">Brown alga</name>
    <name type="synonym">Conferva siliculosa</name>
    <dbReference type="NCBI Taxonomy" id="2880"/>
    <lineage>
        <taxon>Eukaryota</taxon>
        <taxon>Sar</taxon>
        <taxon>Stramenopiles</taxon>
        <taxon>Ochrophyta</taxon>
        <taxon>PX clade</taxon>
        <taxon>Phaeophyceae</taxon>
        <taxon>Ectocarpales</taxon>
        <taxon>Ectocarpaceae</taxon>
        <taxon>Ectocarpus</taxon>
    </lineage>
</organism>
<keyword evidence="6" id="KW-1185">Reference proteome</keyword>
<dbReference type="InterPro" id="IPR000361">
    <property type="entry name" value="ATAP_core_dom"/>
</dbReference>
<dbReference type="OrthoDB" id="333486at2759"/>
<dbReference type="PROSITE" id="PS01152">
    <property type="entry name" value="HESB"/>
    <property type="match status" value="1"/>
</dbReference>
<keyword evidence="2" id="KW-0004">4Fe-4S</keyword>
<dbReference type="InterPro" id="IPR031108">
    <property type="entry name" value="IscA_plant_cyanobact"/>
</dbReference>
<dbReference type="InterPro" id="IPR035903">
    <property type="entry name" value="HesB-like_dom_sf"/>
</dbReference>
<evidence type="ECO:0000313" key="5">
    <source>
        <dbReference type="EMBL" id="CBJ29104.1"/>
    </source>
</evidence>
<gene>
    <name evidence="5" type="primary">iscA</name>
    <name evidence="5" type="ORF">Esi_0134_0070</name>
</gene>